<dbReference type="Proteomes" id="UP000199079">
    <property type="component" value="Unassembled WGS sequence"/>
</dbReference>
<feature type="transmembrane region" description="Helical" evidence="6">
    <location>
        <begin position="135"/>
        <end position="157"/>
    </location>
</feature>
<organism evidence="7 8">
    <name type="scientific">Halopenitus persicus</name>
    <dbReference type="NCBI Taxonomy" id="1048396"/>
    <lineage>
        <taxon>Archaea</taxon>
        <taxon>Methanobacteriati</taxon>
        <taxon>Methanobacteriota</taxon>
        <taxon>Stenosarchaea group</taxon>
        <taxon>Halobacteria</taxon>
        <taxon>Halobacteriales</taxon>
        <taxon>Haloferacaceae</taxon>
        <taxon>Halopenitus</taxon>
    </lineage>
</organism>
<dbReference type="RefSeq" id="WP_092730119.1">
    <property type="nucleotide sequence ID" value="NZ_FNPC01000001.1"/>
</dbReference>
<name>A0A1H3DGE7_9EURY</name>
<dbReference type="PIRSF" id="PIRSF005859">
    <property type="entry name" value="PBR"/>
    <property type="match status" value="1"/>
</dbReference>
<evidence type="ECO:0000313" key="8">
    <source>
        <dbReference type="Proteomes" id="UP000199079"/>
    </source>
</evidence>
<evidence type="ECO:0000256" key="6">
    <source>
        <dbReference type="SAM" id="Phobius"/>
    </source>
</evidence>
<comment type="subcellular location">
    <subcellularLocation>
        <location evidence="1">Membrane</location>
        <topology evidence="1">Multi-pass membrane protein</topology>
    </subcellularLocation>
</comment>
<evidence type="ECO:0000313" key="7">
    <source>
        <dbReference type="EMBL" id="SDX65543.1"/>
    </source>
</evidence>
<sequence length="160" mass="17825">MFQRGGLSTREGVFALGVVLLMNALGALPAVFIGADTNWIDRPWFYPPEILFPIVWTFLFTFMGVAVFIVWRYEADQRPVRIAFSTFAVQFALNLAWTPVFFGLQRADLALVVIVVLWVAIVATIVTFSRVSRLAAALLVPYLGWVSFAVVLNYAIYAAG</sequence>
<keyword evidence="5 6" id="KW-0472">Membrane</keyword>
<protein>
    <submittedName>
        <fullName evidence="7">TspO and MBR related proteins</fullName>
    </submittedName>
</protein>
<dbReference type="InterPro" id="IPR004307">
    <property type="entry name" value="TspO_MBR"/>
</dbReference>
<dbReference type="PANTHER" id="PTHR10057:SF0">
    <property type="entry name" value="TRANSLOCATOR PROTEIN"/>
    <property type="match status" value="1"/>
</dbReference>
<evidence type="ECO:0000256" key="1">
    <source>
        <dbReference type="ARBA" id="ARBA00004141"/>
    </source>
</evidence>
<keyword evidence="8" id="KW-1185">Reference proteome</keyword>
<dbReference type="OrthoDB" id="212929at2157"/>
<feature type="transmembrane region" description="Helical" evidence="6">
    <location>
        <begin position="12"/>
        <end position="35"/>
    </location>
</feature>
<keyword evidence="4 6" id="KW-1133">Transmembrane helix</keyword>
<dbReference type="EMBL" id="FNPC01000001">
    <property type="protein sequence ID" value="SDX65543.1"/>
    <property type="molecule type" value="Genomic_DNA"/>
</dbReference>
<dbReference type="FunFam" id="1.20.1260.100:FF:000001">
    <property type="entry name" value="translocator protein 2"/>
    <property type="match status" value="1"/>
</dbReference>
<gene>
    <name evidence="7" type="ORF">SAMN05216564_1013</name>
</gene>
<dbReference type="InterPro" id="IPR038330">
    <property type="entry name" value="TspO/MBR-related_sf"/>
</dbReference>
<reference evidence="8" key="1">
    <citation type="submission" date="2016-10" db="EMBL/GenBank/DDBJ databases">
        <authorList>
            <person name="Varghese N."/>
            <person name="Submissions S."/>
        </authorList>
    </citation>
    <scope>NUCLEOTIDE SEQUENCE [LARGE SCALE GENOMIC DNA]</scope>
    <source>
        <strain evidence="8">DC30,IBRC 10041,KCTC 4046</strain>
    </source>
</reference>
<dbReference type="GO" id="GO:0016020">
    <property type="term" value="C:membrane"/>
    <property type="evidence" value="ECO:0007669"/>
    <property type="project" value="UniProtKB-SubCell"/>
</dbReference>
<keyword evidence="3 6" id="KW-0812">Transmembrane</keyword>
<dbReference type="Gene3D" id="1.20.1260.100">
    <property type="entry name" value="TspO/MBR protein"/>
    <property type="match status" value="1"/>
</dbReference>
<dbReference type="GO" id="GO:0033013">
    <property type="term" value="P:tetrapyrrole metabolic process"/>
    <property type="evidence" value="ECO:0007669"/>
    <property type="project" value="UniProtKB-ARBA"/>
</dbReference>
<dbReference type="AlphaFoldDB" id="A0A1H3DGE7"/>
<dbReference type="CDD" id="cd15904">
    <property type="entry name" value="TSPO_MBR"/>
    <property type="match status" value="1"/>
</dbReference>
<evidence type="ECO:0000256" key="2">
    <source>
        <dbReference type="ARBA" id="ARBA00007524"/>
    </source>
</evidence>
<dbReference type="PANTHER" id="PTHR10057">
    <property type="entry name" value="PERIPHERAL-TYPE BENZODIAZEPINE RECEPTOR"/>
    <property type="match status" value="1"/>
</dbReference>
<accession>A0A1H3DGE7</accession>
<evidence type="ECO:0000256" key="5">
    <source>
        <dbReference type="ARBA" id="ARBA00023136"/>
    </source>
</evidence>
<feature type="transmembrane region" description="Helical" evidence="6">
    <location>
        <begin position="50"/>
        <end position="70"/>
    </location>
</feature>
<feature type="transmembrane region" description="Helical" evidence="6">
    <location>
        <begin position="82"/>
        <end position="103"/>
    </location>
</feature>
<evidence type="ECO:0000256" key="3">
    <source>
        <dbReference type="ARBA" id="ARBA00022692"/>
    </source>
</evidence>
<feature type="transmembrane region" description="Helical" evidence="6">
    <location>
        <begin position="109"/>
        <end position="128"/>
    </location>
</feature>
<comment type="similarity">
    <text evidence="2">Belongs to the TspO/BZRP family.</text>
</comment>
<dbReference type="Pfam" id="PF03073">
    <property type="entry name" value="TspO_MBR"/>
    <property type="match status" value="1"/>
</dbReference>
<proteinExistence type="inferred from homology"/>
<evidence type="ECO:0000256" key="4">
    <source>
        <dbReference type="ARBA" id="ARBA00022989"/>
    </source>
</evidence>